<name>F4WAS1_ACREC</name>
<dbReference type="AlphaFoldDB" id="F4WAS1"/>
<evidence type="ECO:0000313" key="1">
    <source>
        <dbReference type="EMBL" id="EGI68677.1"/>
    </source>
</evidence>
<evidence type="ECO:0000313" key="2">
    <source>
        <dbReference type="Proteomes" id="UP000007755"/>
    </source>
</evidence>
<accession>F4WAS1</accession>
<organism evidence="2">
    <name type="scientific">Acromyrmex echinatior</name>
    <name type="common">Panamanian leafcutter ant</name>
    <name type="synonym">Acromyrmex octospinosus echinatior</name>
    <dbReference type="NCBI Taxonomy" id="103372"/>
    <lineage>
        <taxon>Eukaryota</taxon>
        <taxon>Metazoa</taxon>
        <taxon>Ecdysozoa</taxon>
        <taxon>Arthropoda</taxon>
        <taxon>Hexapoda</taxon>
        <taxon>Insecta</taxon>
        <taxon>Pterygota</taxon>
        <taxon>Neoptera</taxon>
        <taxon>Endopterygota</taxon>
        <taxon>Hymenoptera</taxon>
        <taxon>Apocrita</taxon>
        <taxon>Aculeata</taxon>
        <taxon>Formicoidea</taxon>
        <taxon>Formicidae</taxon>
        <taxon>Myrmicinae</taxon>
        <taxon>Acromyrmex</taxon>
    </lineage>
</organism>
<gene>
    <name evidence="1" type="ORF">G5I_02613</name>
</gene>
<keyword evidence="2" id="KW-1185">Reference proteome</keyword>
<reference evidence="1" key="1">
    <citation type="submission" date="2011-02" db="EMBL/GenBank/DDBJ databases">
        <title>The genome of the leaf-cutting ant Acromyrmex echinatior suggests key adaptations to social evolution and fungus farming.</title>
        <authorList>
            <person name="Nygaard S."/>
            <person name="Zhang G."/>
        </authorList>
    </citation>
    <scope>NUCLEOTIDE SEQUENCE</scope>
</reference>
<protein>
    <submittedName>
        <fullName evidence="1">Uncharacterized protein</fullName>
    </submittedName>
</protein>
<sequence>MGSNGEKPEGLYQWELVAVCPSNGPQALPTMLDNAPEEPMAFIDTFHAESIFSHHHANKNTIGHSDPRWNDRVDHCSDLWENRRRNDRSEMHGSILRAV</sequence>
<dbReference type="InParanoid" id="F4WAS1"/>
<dbReference type="Proteomes" id="UP000007755">
    <property type="component" value="Unassembled WGS sequence"/>
</dbReference>
<proteinExistence type="predicted"/>
<dbReference type="EMBL" id="GL888053">
    <property type="protein sequence ID" value="EGI68677.1"/>
    <property type="molecule type" value="Genomic_DNA"/>
</dbReference>